<feature type="region of interest" description="Disordered" evidence="1">
    <location>
        <begin position="483"/>
        <end position="557"/>
    </location>
</feature>
<feature type="compositionally biased region" description="Basic and acidic residues" evidence="1">
    <location>
        <begin position="543"/>
        <end position="557"/>
    </location>
</feature>
<dbReference type="RefSeq" id="WP_131303126.1">
    <property type="nucleotide sequence ID" value="NZ_SJJR01000004.1"/>
</dbReference>
<organism evidence="2 3">
    <name type="scientific">Micromonospora zingiberis</name>
    <dbReference type="NCBI Taxonomy" id="2053011"/>
    <lineage>
        <taxon>Bacteria</taxon>
        <taxon>Bacillati</taxon>
        <taxon>Actinomycetota</taxon>
        <taxon>Actinomycetes</taxon>
        <taxon>Micromonosporales</taxon>
        <taxon>Micromonosporaceae</taxon>
        <taxon>Micromonospora</taxon>
    </lineage>
</organism>
<gene>
    <name evidence="2" type="ORF">E0H26_09245</name>
</gene>
<evidence type="ECO:0000313" key="3">
    <source>
        <dbReference type="Proteomes" id="UP000292274"/>
    </source>
</evidence>
<name>A0A4R0GP99_9ACTN</name>
<feature type="compositionally biased region" description="Basic and acidic residues" evidence="1">
    <location>
        <begin position="517"/>
        <end position="532"/>
    </location>
</feature>
<feature type="region of interest" description="Disordered" evidence="1">
    <location>
        <begin position="268"/>
        <end position="304"/>
    </location>
</feature>
<feature type="compositionally biased region" description="Basic and acidic residues" evidence="1">
    <location>
        <begin position="66"/>
        <end position="82"/>
    </location>
</feature>
<feature type="region of interest" description="Disordered" evidence="1">
    <location>
        <begin position="205"/>
        <end position="253"/>
    </location>
</feature>
<feature type="region of interest" description="Disordered" evidence="1">
    <location>
        <begin position="21"/>
        <end position="192"/>
    </location>
</feature>
<feature type="region of interest" description="Disordered" evidence="1">
    <location>
        <begin position="334"/>
        <end position="447"/>
    </location>
</feature>
<dbReference type="OrthoDB" id="3406181at2"/>
<feature type="compositionally biased region" description="Low complexity" evidence="1">
    <location>
        <begin position="241"/>
        <end position="253"/>
    </location>
</feature>
<dbReference type="AlphaFoldDB" id="A0A4R0GP99"/>
<feature type="compositionally biased region" description="Low complexity" evidence="1">
    <location>
        <begin position="44"/>
        <end position="54"/>
    </location>
</feature>
<comment type="caution">
    <text evidence="2">The sequence shown here is derived from an EMBL/GenBank/DDBJ whole genome shotgun (WGS) entry which is preliminary data.</text>
</comment>
<sequence length="557" mass="55197">MPRRRPLSWLAGQLRSAARTVDRFAGVPETSPAGRTPVGHEPASRGPAGREPAGGAVGLAGGTGGTERRPGRPPEHWLRVVEAHAPGLLRDLDIDAPPPADGTLPRRGSGGGGDVDPRTDPATTDPLPPPAGVPTDPLPPPAGVATDPLPPPASVPTAAFALLQPAQRPPSGYRTPGVAWGEAEQSGVEGVPEVHPHAPGAVAPPDAGATRSGLGSTTAGGVGTPMATGGATAPGGGGSTTAGAGEPTFAGRGDAAYRPAVDAAARGRRAGAVDASTDGTARRSAVDAEGGAPAGVVDSWHGDSLPDRFGAAAGRRVRRSAEQDRLSARVRLRAVADPGLAGPRPQVAGSDGPGPGQRTTGTGSTAEGHPAGRPTSAHRGPAVERGPWTAGSRIVTGHEQSRSPAGFEPGGRTPTARQPGGAHPGRGGGWPSAGDGLWPGGGVPAGVGRMPGGGAPASVGDMPIAGLPAGVGGMSGGGMPAGVGGMSGGGVPAEVGRMSRGGTPWPDLDLPGRSARRSRDDDPWPRLPDDRPLWSVAESTGDDAEHRRRLDREQAGD</sequence>
<feature type="compositionally biased region" description="Gly residues" evidence="1">
    <location>
        <begin position="55"/>
        <end position="65"/>
    </location>
</feature>
<evidence type="ECO:0000256" key="1">
    <source>
        <dbReference type="SAM" id="MobiDB-lite"/>
    </source>
</evidence>
<feature type="compositionally biased region" description="Gly residues" evidence="1">
    <location>
        <begin position="422"/>
        <end position="447"/>
    </location>
</feature>
<protein>
    <submittedName>
        <fullName evidence="2">Uncharacterized protein</fullName>
    </submittedName>
</protein>
<accession>A0A4R0GP99</accession>
<dbReference type="Proteomes" id="UP000292274">
    <property type="component" value="Unassembled WGS sequence"/>
</dbReference>
<keyword evidence="3" id="KW-1185">Reference proteome</keyword>
<feature type="compositionally biased region" description="Pro residues" evidence="1">
    <location>
        <begin position="126"/>
        <end position="154"/>
    </location>
</feature>
<proteinExistence type="predicted"/>
<reference evidence="2 3" key="1">
    <citation type="submission" date="2019-02" db="EMBL/GenBank/DDBJ databases">
        <title>Jishengella sp. nov., isolated from a root of Zingiber montanum.</title>
        <authorList>
            <person name="Kuncharoen N."/>
            <person name="Kudo T."/>
            <person name="Masahiro Y."/>
            <person name="Ohkuma M."/>
            <person name="Tanasupawat S."/>
        </authorList>
    </citation>
    <scope>NUCLEOTIDE SEQUENCE [LARGE SCALE GENOMIC DNA]</scope>
    <source>
        <strain evidence="2 3">PLAI 1-1</strain>
    </source>
</reference>
<dbReference type="EMBL" id="SJJR01000004">
    <property type="protein sequence ID" value="TCB98542.1"/>
    <property type="molecule type" value="Genomic_DNA"/>
</dbReference>
<evidence type="ECO:0000313" key="2">
    <source>
        <dbReference type="EMBL" id="TCB98542.1"/>
    </source>
</evidence>
<feature type="compositionally biased region" description="Low complexity" evidence="1">
    <location>
        <begin position="356"/>
        <end position="365"/>
    </location>
</feature>